<dbReference type="InterPro" id="IPR012336">
    <property type="entry name" value="Thioredoxin-like_fold"/>
</dbReference>
<evidence type="ECO:0000313" key="5">
    <source>
        <dbReference type="EMBL" id="AWG25120.1"/>
    </source>
</evidence>
<dbReference type="InterPro" id="IPR036249">
    <property type="entry name" value="Thioredoxin-like_sf"/>
</dbReference>
<dbReference type="PRINTS" id="PR00421">
    <property type="entry name" value="THIOREDOXIN"/>
</dbReference>
<evidence type="ECO:0000259" key="4">
    <source>
        <dbReference type="PROSITE" id="PS51352"/>
    </source>
</evidence>
<sequence length="182" mass="20981">MSMKKIVFALFLILGAAAVKAQEIKWMTFEEALKAQKKKPKAILMDVYTEWCGPCKMLDKNTFQNKDVAAYINKNYYAVKFNAEGNEEVNYKGQKFVNASYDAARKGRNGTHQFTQALKVTGYPTMMFFNDKGEVVTPLVGYYKPEQIEIYLKAFSAEEYKKLDTREKWEAYMAAFKGEFKS</sequence>
<feature type="domain" description="Thioredoxin" evidence="4">
    <location>
        <begin position="10"/>
        <end position="157"/>
    </location>
</feature>
<evidence type="ECO:0000313" key="6">
    <source>
        <dbReference type="Proteomes" id="UP000244677"/>
    </source>
</evidence>
<evidence type="ECO:0000256" key="3">
    <source>
        <dbReference type="SAM" id="SignalP"/>
    </source>
</evidence>
<dbReference type="Proteomes" id="UP000244677">
    <property type="component" value="Chromosome"/>
</dbReference>
<dbReference type="InterPro" id="IPR051099">
    <property type="entry name" value="AGR/TXD"/>
</dbReference>
<evidence type="ECO:0000256" key="2">
    <source>
        <dbReference type="ARBA" id="ARBA00023284"/>
    </source>
</evidence>
<dbReference type="PANTHER" id="PTHR15337">
    <property type="entry name" value="ANTERIOR GRADIENT PROTEIN-RELATED"/>
    <property type="match status" value="1"/>
</dbReference>
<gene>
    <name evidence="5" type="ORF">FK004_07675</name>
</gene>
<keyword evidence="1 3" id="KW-0732">Signal</keyword>
<accession>A0A2S1LMY3</accession>
<protein>
    <submittedName>
        <fullName evidence="5">Thioredoxin family protein</fullName>
    </submittedName>
</protein>
<evidence type="ECO:0000256" key="1">
    <source>
        <dbReference type="ARBA" id="ARBA00022729"/>
    </source>
</evidence>
<dbReference type="PANTHER" id="PTHR15337:SF11">
    <property type="entry name" value="THIOREDOXIN DOMAIN-CONTAINING PROTEIN"/>
    <property type="match status" value="1"/>
</dbReference>
<reference evidence="5 6" key="1">
    <citation type="submission" date="2017-04" db="EMBL/GenBank/DDBJ databases">
        <title>Complete genome sequence of Flavobacterium kingsejong AJ004.</title>
        <authorList>
            <person name="Lee P.C."/>
        </authorList>
    </citation>
    <scope>NUCLEOTIDE SEQUENCE [LARGE SCALE GENOMIC DNA]</scope>
    <source>
        <strain evidence="5 6">AJ004</strain>
    </source>
</reference>
<dbReference type="Pfam" id="PF13098">
    <property type="entry name" value="Thioredoxin_2"/>
    <property type="match status" value="1"/>
</dbReference>
<dbReference type="Gene3D" id="3.40.30.10">
    <property type="entry name" value="Glutaredoxin"/>
    <property type="match status" value="1"/>
</dbReference>
<dbReference type="InterPro" id="IPR017937">
    <property type="entry name" value="Thioredoxin_CS"/>
</dbReference>
<proteinExistence type="predicted"/>
<dbReference type="InterPro" id="IPR013766">
    <property type="entry name" value="Thioredoxin_domain"/>
</dbReference>
<dbReference type="AlphaFoldDB" id="A0A2S1LMY3"/>
<dbReference type="PROSITE" id="PS00194">
    <property type="entry name" value="THIOREDOXIN_1"/>
    <property type="match status" value="1"/>
</dbReference>
<feature type="signal peptide" evidence="3">
    <location>
        <begin position="1"/>
        <end position="21"/>
    </location>
</feature>
<dbReference type="PROSITE" id="PS51352">
    <property type="entry name" value="THIOREDOXIN_2"/>
    <property type="match status" value="1"/>
</dbReference>
<keyword evidence="6" id="KW-1185">Reference proteome</keyword>
<feature type="chain" id="PRO_5015651476" evidence="3">
    <location>
        <begin position="22"/>
        <end position="182"/>
    </location>
</feature>
<dbReference type="KEGG" id="fki:FK004_07675"/>
<name>A0A2S1LMY3_9FLAO</name>
<dbReference type="SUPFAM" id="SSF52833">
    <property type="entry name" value="Thioredoxin-like"/>
    <property type="match status" value="1"/>
</dbReference>
<dbReference type="EMBL" id="CP020919">
    <property type="protein sequence ID" value="AWG25120.1"/>
    <property type="molecule type" value="Genomic_DNA"/>
</dbReference>
<keyword evidence="2" id="KW-0676">Redox-active center</keyword>
<organism evidence="5 6">
    <name type="scientific">Flavobacterium kingsejongi</name>
    <dbReference type="NCBI Taxonomy" id="1678728"/>
    <lineage>
        <taxon>Bacteria</taxon>
        <taxon>Pseudomonadati</taxon>
        <taxon>Bacteroidota</taxon>
        <taxon>Flavobacteriia</taxon>
        <taxon>Flavobacteriales</taxon>
        <taxon>Flavobacteriaceae</taxon>
        <taxon>Flavobacterium</taxon>
    </lineage>
</organism>